<proteinExistence type="predicted"/>
<evidence type="ECO:0000256" key="2">
    <source>
        <dbReference type="ARBA" id="ARBA00022729"/>
    </source>
</evidence>
<name>A0ABS8EYX6_9FIRM</name>
<evidence type="ECO:0000313" key="6">
    <source>
        <dbReference type="EMBL" id="MCC2149988.1"/>
    </source>
</evidence>
<evidence type="ECO:0000313" key="7">
    <source>
        <dbReference type="Proteomes" id="UP001299235"/>
    </source>
</evidence>
<keyword evidence="5" id="KW-0449">Lipoprotein</keyword>
<keyword evidence="4" id="KW-0564">Palmitate</keyword>
<dbReference type="RefSeq" id="WP_248835860.1">
    <property type="nucleotide sequence ID" value="NZ_JAJEQE010000051.1"/>
</dbReference>
<evidence type="ECO:0000256" key="5">
    <source>
        <dbReference type="ARBA" id="ARBA00023288"/>
    </source>
</evidence>
<dbReference type="EMBL" id="JAJEQE010000051">
    <property type="protein sequence ID" value="MCC2149988.1"/>
    <property type="molecule type" value="Genomic_DNA"/>
</dbReference>
<dbReference type="InterPro" id="IPR050490">
    <property type="entry name" value="Bact_solute-bd_prot1"/>
</dbReference>
<dbReference type="PANTHER" id="PTHR43649">
    <property type="entry name" value="ARABINOSE-BINDING PROTEIN-RELATED"/>
    <property type="match status" value="1"/>
</dbReference>
<gene>
    <name evidence="6" type="ORF">LKD42_12150</name>
</gene>
<dbReference type="SUPFAM" id="SSF53850">
    <property type="entry name" value="Periplasmic binding protein-like II"/>
    <property type="match status" value="1"/>
</dbReference>
<sequence length="528" mass="60398">MKHKYRNYYFPVLICIFFCLCIFLVRHAFSVRTQTNASLPVTEVRQSFSFLNTIDSELSELCNGDLNNTAFFQELENRTNIHIDWITSLSNLQIQNRFEQNSDSVPDLIGAGNFSSIYGNISADDAIAQGDICDLTELVPKYAPNYYKIIQQKDIKDIAYTDSGRIAAVYSIKQNSQKPWCGLQIRKDWLDELGLEIPVTYDDWETVLTAFKERKGATAPLWISYNAYAQDESLNAGFGVSYDFFQMDGKVFYGPARQGWKDYLTLMNRWYQKGLIDVDYMTGNSIYADSKMIASGTSGAWFGMYTMPSDLSAKDQNIKVIAVSPPKLNEHDTLHIQKRYSISDNMFYISSGCEHPEIVLKWIDYLFSDEGSRFASYGTEGKTYTLDKDQNPVFTDLILHNSDGLTFYQALKNYTLAPGLPSAYIDWKREFQCVPPSSAVMCDVWASTDTSYMLPVSLSFTSEERTRLSQIMANVNSCMYEYTTAFITGIKSFDNYEEYLNTLKKNKIDEAVQIYQNAYDRYLAKHSS</sequence>
<evidence type="ECO:0000256" key="4">
    <source>
        <dbReference type="ARBA" id="ARBA00023139"/>
    </source>
</evidence>
<keyword evidence="3" id="KW-0472">Membrane</keyword>
<dbReference type="Gene3D" id="3.40.190.10">
    <property type="entry name" value="Periplasmic binding protein-like II"/>
    <property type="match status" value="2"/>
</dbReference>
<organism evidence="6 7">
    <name type="scientific">Hominisplanchenecus faecis</name>
    <dbReference type="NCBI Taxonomy" id="2885351"/>
    <lineage>
        <taxon>Bacteria</taxon>
        <taxon>Bacillati</taxon>
        <taxon>Bacillota</taxon>
        <taxon>Clostridia</taxon>
        <taxon>Lachnospirales</taxon>
        <taxon>Lachnospiraceae</taxon>
        <taxon>Hominisplanchenecus</taxon>
    </lineage>
</organism>
<protein>
    <submittedName>
        <fullName evidence="6">Extracellular solute-binding protein</fullName>
    </submittedName>
</protein>
<dbReference type="Pfam" id="PF01547">
    <property type="entry name" value="SBP_bac_1"/>
    <property type="match status" value="1"/>
</dbReference>
<keyword evidence="7" id="KW-1185">Reference proteome</keyword>
<reference evidence="6 7" key="1">
    <citation type="submission" date="2021-10" db="EMBL/GenBank/DDBJ databases">
        <title>Anaerobic single-cell dispensing facilitates the cultivation of human gut bacteria.</title>
        <authorList>
            <person name="Afrizal A."/>
        </authorList>
    </citation>
    <scope>NUCLEOTIDE SEQUENCE [LARGE SCALE GENOMIC DNA]</scope>
    <source>
        <strain evidence="6 7">CLA-AA-H246</strain>
    </source>
</reference>
<dbReference type="PANTHER" id="PTHR43649:SF33">
    <property type="entry name" value="POLYGALACTURONAN_RHAMNOGALACTURONAN-BINDING PROTEIN YTCQ"/>
    <property type="match status" value="1"/>
</dbReference>
<dbReference type="Proteomes" id="UP001299235">
    <property type="component" value="Unassembled WGS sequence"/>
</dbReference>
<evidence type="ECO:0000256" key="1">
    <source>
        <dbReference type="ARBA" id="ARBA00022475"/>
    </source>
</evidence>
<keyword evidence="2" id="KW-0732">Signal</keyword>
<accession>A0ABS8EYX6</accession>
<dbReference type="InterPro" id="IPR006059">
    <property type="entry name" value="SBP"/>
</dbReference>
<evidence type="ECO:0000256" key="3">
    <source>
        <dbReference type="ARBA" id="ARBA00023136"/>
    </source>
</evidence>
<comment type="caution">
    <text evidence="6">The sequence shown here is derived from an EMBL/GenBank/DDBJ whole genome shotgun (WGS) entry which is preliminary data.</text>
</comment>
<keyword evidence="1" id="KW-1003">Cell membrane</keyword>